<evidence type="ECO:0000259" key="6">
    <source>
        <dbReference type="SMART" id="SM00062"/>
    </source>
</evidence>
<name>A0A841F8X9_9ACTN</name>
<dbReference type="RefSeq" id="WP_184786481.1">
    <property type="nucleotide sequence ID" value="NZ_BONT01000014.1"/>
</dbReference>
<dbReference type="PANTHER" id="PTHR35936:SF17">
    <property type="entry name" value="ARGININE-BINDING EXTRACELLULAR PROTEIN ARTP"/>
    <property type="match status" value="1"/>
</dbReference>
<dbReference type="GO" id="GO:0016020">
    <property type="term" value="C:membrane"/>
    <property type="evidence" value="ECO:0007669"/>
    <property type="project" value="InterPro"/>
</dbReference>
<dbReference type="CDD" id="cd13530">
    <property type="entry name" value="PBP2_peptides_like"/>
    <property type="match status" value="1"/>
</dbReference>
<dbReference type="PROSITE" id="PS01039">
    <property type="entry name" value="SBP_BACTERIAL_3"/>
    <property type="match status" value="1"/>
</dbReference>
<dbReference type="SUPFAM" id="SSF53850">
    <property type="entry name" value="Periplasmic binding protein-like II"/>
    <property type="match status" value="1"/>
</dbReference>
<comment type="subcellular location">
    <subcellularLocation>
        <location evidence="1">Cell envelope</location>
    </subcellularLocation>
</comment>
<protein>
    <submittedName>
        <fullName evidence="8">Polar amino acid transport system substrate-binding protein</fullName>
    </submittedName>
</protein>
<dbReference type="InterPro" id="IPR001320">
    <property type="entry name" value="Iontro_rcpt_C"/>
</dbReference>
<evidence type="ECO:0000313" key="9">
    <source>
        <dbReference type="Proteomes" id="UP000548476"/>
    </source>
</evidence>
<accession>A0A841F8X9</accession>
<dbReference type="InterPro" id="IPR001638">
    <property type="entry name" value="Solute-binding_3/MltF_N"/>
</dbReference>
<evidence type="ECO:0000256" key="3">
    <source>
        <dbReference type="ARBA" id="ARBA00022729"/>
    </source>
</evidence>
<dbReference type="GO" id="GO:0030313">
    <property type="term" value="C:cell envelope"/>
    <property type="evidence" value="ECO:0007669"/>
    <property type="project" value="UniProtKB-SubCell"/>
</dbReference>
<feature type="domain" description="Solute-binding protein family 3/N-terminal" evidence="6">
    <location>
        <begin position="56"/>
        <end position="279"/>
    </location>
</feature>
<dbReference type="EMBL" id="JACHGT010000003">
    <property type="protein sequence ID" value="MBB6033581.1"/>
    <property type="molecule type" value="Genomic_DNA"/>
</dbReference>
<evidence type="ECO:0000256" key="1">
    <source>
        <dbReference type="ARBA" id="ARBA00004196"/>
    </source>
</evidence>
<comment type="caution">
    <text evidence="8">The sequence shown here is derived from an EMBL/GenBank/DDBJ whole genome shotgun (WGS) entry which is preliminary data.</text>
</comment>
<dbReference type="PANTHER" id="PTHR35936">
    <property type="entry name" value="MEMBRANE-BOUND LYTIC MUREIN TRANSGLYCOSYLASE F"/>
    <property type="match status" value="1"/>
</dbReference>
<feature type="chain" id="PRO_5032846660" evidence="5">
    <location>
        <begin position="36"/>
        <end position="285"/>
    </location>
</feature>
<dbReference type="Pfam" id="PF00497">
    <property type="entry name" value="SBP_bac_3"/>
    <property type="match status" value="1"/>
</dbReference>
<sequence>MTIYLEAPVAIGRRRRLAAFGGLALAMTLAMSACAKEQSTTETPAGESVTLVKAGALTVCTSLPYPPFQEDVNGKVQGFDVDIVDLAAAKLGVTQTIVDMQFDQIKSGAALEAGTCDLAAAGMTITDERKEHLTFSDPYFDEAIAFMTPTGEKIMTIDEVKSKDLTLGVQTATTSLQYATDNGLDPKQFNDAGKQLEALKAGTVDVILQDLPVISEWLKKPEIGSAFELGGSITTGAQYGFGLKKAADPVLLKAINDALAEARANGKYDEIYQKWIGTAPNPATS</sequence>
<dbReference type="Gene3D" id="3.40.190.10">
    <property type="entry name" value="Periplasmic binding protein-like II"/>
    <property type="match status" value="2"/>
</dbReference>
<dbReference type="Proteomes" id="UP000548476">
    <property type="component" value="Unassembled WGS sequence"/>
</dbReference>
<evidence type="ECO:0000256" key="5">
    <source>
        <dbReference type="SAM" id="SignalP"/>
    </source>
</evidence>
<dbReference type="SMART" id="SM00079">
    <property type="entry name" value="PBPe"/>
    <property type="match status" value="1"/>
</dbReference>
<evidence type="ECO:0000259" key="7">
    <source>
        <dbReference type="SMART" id="SM00079"/>
    </source>
</evidence>
<evidence type="ECO:0000313" key="8">
    <source>
        <dbReference type="EMBL" id="MBB6033581.1"/>
    </source>
</evidence>
<evidence type="ECO:0000256" key="4">
    <source>
        <dbReference type="RuleBase" id="RU003744"/>
    </source>
</evidence>
<dbReference type="AlphaFoldDB" id="A0A841F8X9"/>
<keyword evidence="9" id="KW-1185">Reference proteome</keyword>
<dbReference type="GO" id="GO:0015276">
    <property type="term" value="F:ligand-gated monoatomic ion channel activity"/>
    <property type="evidence" value="ECO:0007669"/>
    <property type="project" value="InterPro"/>
</dbReference>
<comment type="similarity">
    <text evidence="2 4">Belongs to the bacterial solute-binding protein 3 family.</text>
</comment>
<proteinExistence type="inferred from homology"/>
<feature type="domain" description="Ionotropic glutamate receptor C-terminal" evidence="7">
    <location>
        <begin position="56"/>
        <end position="278"/>
    </location>
</feature>
<evidence type="ECO:0000256" key="2">
    <source>
        <dbReference type="ARBA" id="ARBA00010333"/>
    </source>
</evidence>
<gene>
    <name evidence="8" type="ORF">HNR73_001431</name>
</gene>
<dbReference type="InterPro" id="IPR018313">
    <property type="entry name" value="SBP_3_CS"/>
</dbReference>
<organism evidence="8 9">
    <name type="scientific">Phytomonospora endophytica</name>
    <dbReference type="NCBI Taxonomy" id="714109"/>
    <lineage>
        <taxon>Bacteria</taxon>
        <taxon>Bacillati</taxon>
        <taxon>Actinomycetota</taxon>
        <taxon>Actinomycetes</taxon>
        <taxon>Micromonosporales</taxon>
        <taxon>Micromonosporaceae</taxon>
        <taxon>Phytomonospora</taxon>
    </lineage>
</organism>
<dbReference type="SMART" id="SM00062">
    <property type="entry name" value="PBPb"/>
    <property type="match status" value="1"/>
</dbReference>
<feature type="signal peptide" evidence="5">
    <location>
        <begin position="1"/>
        <end position="35"/>
    </location>
</feature>
<keyword evidence="3 5" id="KW-0732">Signal</keyword>
<reference evidence="8 9" key="1">
    <citation type="submission" date="2020-08" db="EMBL/GenBank/DDBJ databases">
        <title>Genomic Encyclopedia of Type Strains, Phase IV (KMG-IV): sequencing the most valuable type-strain genomes for metagenomic binning, comparative biology and taxonomic classification.</title>
        <authorList>
            <person name="Goeker M."/>
        </authorList>
    </citation>
    <scope>NUCLEOTIDE SEQUENCE [LARGE SCALE GENOMIC DNA]</scope>
    <source>
        <strain evidence="8 9">YIM 65646</strain>
    </source>
</reference>